<organism evidence="3">
    <name type="scientific">uncultured Caudovirales phage</name>
    <dbReference type="NCBI Taxonomy" id="2100421"/>
    <lineage>
        <taxon>Viruses</taxon>
        <taxon>Duplodnaviria</taxon>
        <taxon>Heunggongvirae</taxon>
        <taxon>Uroviricota</taxon>
        <taxon>Caudoviricetes</taxon>
        <taxon>Peduoviridae</taxon>
        <taxon>Maltschvirus</taxon>
        <taxon>Maltschvirus maltsch</taxon>
    </lineage>
</organism>
<dbReference type="InterPro" id="IPR029052">
    <property type="entry name" value="Metallo-depent_PP-like"/>
</dbReference>
<keyword evidence="1" id="KW-0175">Coiled coil</keyword>
<dbReference type="SUPFAM" id="SSF56300">
    <property type="entry name" value="Metallo-dependent phosphatases"/>
    <property type="match status" value="1"/>
</dbReference>
<dbReference type="EMBL" id="LR798428">
    <property type="protein sequence ID" value="CAB5231221.1"/>
    <property type="molecule type" value="Genomic_DNA"/>
</dbReference>
<evidence type="ECO:0000313" key="5">
    <source>
        <dbReference type="EMBL" id="CAB5231221.1"/>
    </source>
</evidence>
<evidence type="ECO:0000313" key="3">
    <source>
        <dbReference type="EMBL" id="CAB4184932.1"/>
    </source>
</evidence>
<evidence type="ECO:0000256" key="1">
    <source>
        <dbReference type="SAM" id="Coils"/>
    </source>
</evidence>
<gene>
    <name evidence="3" type="ORF">UFOVP1131_51</name>
    <name evidence="4" type="ORF">UFOVP1245_11</name>
    <name evidence="5" type="ORF">UFOVP1582_43</name>
    <name evidence="2" type="ORF">UFOVP966_65</name>
</gene>
<dbReference type="EMBL" id="LR796919">
    <property type="protein sequence ID" value="CAB4174646.1"/>
    <property type="molecule type" value="Genomic_DNA"/>
</dbReference>
<proteinExistence type="predicted"/>
<name>A0A6J5QMC0_9CAUD</name>
<reference evidence="3" key="1">
    <citation type="submission" date="2020-05" db="EMBL/GenBank/DDBJ databases">
        <authorList>
            <person name="Chiriac C."/>
            <person name="Salcher M."/>
            <person name="Ghai R."/>
            <person name="Kavagutti S V."/>
        </authorList>
    </citation>
    <scope>NUCLEOTIDE SEQUENCE</scope>
</reference>
<sequence>MPDFSVRSWTAQEKQDAINMTYEAFSASHPGRSKDSWRIMRNNLLRGKASFVDKRINNGGKPFSVPGSLRDKISSGMTPDIISSIAERENAAYEATSEIERLKAAHRKALRKLDDKDREKQELIEAVYQAAREAAAAINIEQVKAPKHDSRKGDDETAILLLSDWQLGKITPTYNSEVCADRIKQLADKVQKLVDIQRKAHPVRELRIYLLGDLIEGEDIFPGQAHLVDASLYNQIFHGGEILAGLVRKLSSDFEQVKVVGVIGNHGRLGRKGTFHPESNADAMMYRIASMLLKGQENVDWVETLAEGERAWFAADEVKGKTWFLFHGDQVGGGFAGFPWYGFGKKLQGWNMTVARFDYSAAGHFHTPTRMYLNGITHWSGGSTESSNTYAQEQLASAGEPCQWLLFQHKEGVTAEYLIRLS</sequence>
<dbReference type="EMBL" id="LR797185">
    <property type="protein sequence ID" value="CAB4192292.1"/>
    <property type="molecule type" value="Genomic_DNA"/>
</dbReference>
<evidence type="ECO:0000313" key="2">
    <source>
        <dbReference type="EMBL" id="CAB4174646.1"/>
    </source>
</evidence>
<evidence type="ECO:0000313" key="4">
    <source>
        <dbReference type="EMBL" id="CAB4192292.1"/>
    </source>
</evidence>
<protein>
    <submittedName>
        <fullName evidence="3">Uncharacterized protein</fullName>
    </submittedName>
</protein>
<feature type="coiled-coil region" evidence="1">
    <location>
        <begin position="99"/>
        <end position="126"/>
    </location>
</feature>
<accession>A0A6J5QMC0</accession>
<dbReference type="Gene3D" id="3.60.21.10">
    <property type="match status" value="1"/>
</dbReference>
<dbReference type="EMBL" id="LR797071">
    <property type="protein sequence ID" value="CAB4184932.1"/>
    <property type="molecule type" value="Genomic_DNA"/>
</dbReference>